<name>A0A1A8JB55_NOTKU</name>
<evidence type="ECO:0000256" key="1">
    <source>
        <dbReference type="SAM" id="MobiDB-lite"/>
    </source>
</evidence>
<reference evidence="2" key="2">
    <citation type="submission" date="2016-06" db="EMBL/GenBank/DDBJ databases">
        <title>The genome of a short-lived fish provides insights into sex chromosome evolution and the genetic control of aging.</title>
        <authorList>
            <person name="Reichwald K."/>
            <person name="Felder M."/>
            <person name="Petzold A."/>
            <person name="Koch P."/>
            <person name="Groth M."/>
            <person name="Platzer M."/>
        </authorList>
    </citation>
    <scope>NUCLEOTIDE SEQUENCE</scope>
    <source>
        <tissue evidence="2">Brain</tissue>
    </source>
</reference>
<reference evidence="2" key="1">
    <citation type="submission" date="2016-05" db="EMBL/GenBank/DDBJ databases">
        <authorList>
            <person name="Lavstsen T."/>
            <person name="Jespersen J.S."/>
        </authorList>
    </citation>
    <scope>NUCLEOTIDE SEQUENCE</scope>
    <source>
        <tissue evidence="2">Brain</tissue>
    </source>
</reference>
<proteinExistence type="predicted"/>
<protein>
    <submittedName>
        <fullName evidence="2">Lin-28 homolog B</fullName>
    </submittedName>
</protein>
<feature type="region of interest" description="Disordered" evidence="1">
    <location>
        <begin position="1"/>
        <end position="65"/>
    </location>
</feature>
<evidence type="ECO:0000313" key="2">
    <source>
        <dbReference type="EMBL" id="SBR06816.1"/>
    </source>
</evidence>
<gene>
    <name evidence="2" type="primary">CABZ01076796.1</name>
</gene>
<dbReference type="AlphaFoldDB" id="A0A1A8JB55"/>
<feature type="non-terminal residue" evidence="2">
    <location>
        <position position="1"/>
    </location>
</feature>
<accession>A0A1A8JB55</accession>
<sequence>SASGPEPYLCPTEEEQRSGSSPQRGPLLPLRSPTHTGTHGPKGGENPEKCSTEVNFDPCACPQSR</sequence>
<organism evidence="2">
    <name type="scientific">Nothobranchius kuhntae</name>
    <name type="common">Beira killifish</name>
    <dbReference type="NCBI Taxonomy" id="321403"/>
    <lineage>
        <taxon>Eukaryota</taxon>
        <taxon>Metazoa</taxon>
        <taxon>Chordata</taxon>
        <taxon>Craniata</taxon>
        <taxon>Vertebrata</taxon>
        <taxon>Euteleostomi</taxon>
        <taxon>Actinopterygii</taxon>
        <taxon>Neopterygii</taxon>
        <taxon>Teleostei</taxon>
        <taxon>Neoteleostei</taxon>
        <taxon>Acanthomorphata</taxon>
        <taxon>Ovalentaria</taxon>
        <taxon>Atherinomorphae</taxon>
        <taxon>Cyprinodontiformes</taxon>
        <taxon>Nothobranchiidae</taxon>
        <taxon>Nothobranchius</taxon>
    </lineage>
</organism>
<dbReference type="EMBL" id="HAED01020276">
    <property type="protein sequence ID" value="SBR06816.1"/>
    <property type="molecule type" value="Transcribed_RNA"/>
</dbReference>